<evidence type="ECO:0000313" key="2">
    <source>
        <dbReference type="EMBL" id="ACQ80966.1"/>
    </source>
</evidence>
<dbReference type="Proteomes" id="UP000007962">
    <property type="component" value="Chromosome"/>
</dbReference>
<protein>
    <submittedName>
        <fullName evidence="2">Aminoglycoside phosphotransferase</fullName>
    </submittedName>
</protein>
<dbReference type="InterPro" id="IPR011009">
    <property type="entry name" value="Kinase-like_dom_sf"/>
</dbReference>
<keyword evidence="3" id="KW-1185">Reference proteome</keyword>
<name>C5BY66_BEUC1</name>
<dbReference type="GO" id="GO:0016740">
    <property type="term" value="F:transferase activity"/>
    <property type="evidence" value="ECO:0007669"/>
    <property type="project" value="UniProtKB-KW"/>
</dbReference>
<evidence type="ECO:0000313" key="3">
    <source>
        <dbReference type="Proteomes" id="UP000007962"/>
    </source>
</evidence>
<dbReference type="InterPro" id="IPR002575">
    <property type="entry name" value="Aminoglycoside_PTrfase"/>
</dbReference>
<dbReference type="EMBL" id="CP001618">
    <property type="protein sequence ID" value="ACQ80966.1"/>
    <property type="molecule type" value="Genomic_DNA"/>
</dbReference>
<proteinExistence type="predicted"/>
<dbReference type="OrthoDB" id="3677467at2"/>
<organism evidence="2 3">
    <name type="scientific">Beutenbergia cavernae (strain ATCC BAA-8 / DSM 12333 / CCUG 43141 / JCM 11478 / NBRC 16432 / NCIMB 13614 / HKI 0122)</name>
    <dbReference type="NCBI Taxonomy" id="471853"/>
    <lineage>
        <taxon>Bacteria</taxon>
        <taxon>Bacillati</taxon>
        <taxon>Actinomycetota</taxon>
        <taxon>Actinomycetes</taxon>
        <taxon>Micrococcales</taxon>
        <taxon>Beutenbergiaceae</taxon>
        <taxon>Beutenbergia</taxon>
    </lineage>
</organism>
<reference evidence="2 3" key="1">
    <citation type="journal article" date="2009" name="Stand. Genomic Sci.">
        <title>Complete genome sequence of Beutenbergia cavernae type strain (HKI 0122).</title>
        <authorList>
            <person name="Land M."/>
            <person name="Pukall R."/>
            <person name="Abt B."/>
            <person name="Goker M."/>
            <person name="Rohde M."/>
            <person name="Glavina Del Rio T."/>
            <person name="Tice H."/>
            <person name="Copeland A."/>
            <person name="Cheng J.F."/>
            <person name="Lucas S."/>
            <person name="Chen F."/>
            <person name="Nolan M."/>
            <person name="Bruce D."/>
            <person name="Goodwin L."/>
            <person name="Pitluck S."/>
            <person name="Ivanova N."/>
            <person name="Mavromatis K."/>
            <person name="Ovchinnikova G."/>
            <person name="Pati A."/>
            <person name="Chen A."/>
            <person name="Palaniappan K."/>
            <person name="Hauser L."/>
            <person name="Chang Y.J."/>
            <person name="Jefferies C.C."/>
            <person name="Saunders E."/>
            <person name="Brettin T."/>
            <person name="Detter J.C."/>
            <person name="Han C."/>
            <person name="Chain P."/>
            <person name="Bristow J."/>
            <person name="Eisen J.A."/>
            <person name="Markowitz V."/>
            <person name="Hugenholtz P."/>
            <person name="Kyrpides N.C."/>
            <person name="Klenk H.P."/>
            <person name="Lapidus A."/>
        </authorList>
    </citation>
    <scope>NUCLEOTIDE SEQUENCE [LARGE SCALE GENOMIC DNA]</scope>
    <source>
        <strain evidence="3">ATCC BAA-8 / DSM 12333 / NBRC 16432</strain>
    </source>
</reference>
<dbReference type="RefSeq" id="WP_015883206.1">
    <property type="nucleotide sequence ID" value="NC_012669.1"/>
</dbReference>
<dbReference type="AlphaFoldDB" id="C5BY66"/>
<keyword evidence="2" id="KW-0808">Transferase</keyword>
<gene>
    <name evidence="2" type="ordered locus">Bcav_2721</name>
</gene>
<accession>C5BY66</accession>
<dbReference type="eggNOG" id="COG2334">
    <property type="taxonomic scope" value="Bacteria"/>
</dbReference>
<dbReference type="Gene3D" id="3.90.1200.10">
    <property type="match status" value="1"/>
</dbReference>
<dbReference type="KEGG" id="bcv:Bcav_2721"/>
<feature type="domain" description="Aminoglycoside phosphotransferase" evidence="1">
    <location>
        <begin position="18"/>
        <end position="232"/>
    </location>
</feature>
<evidence type="ECO:0000259" key="1">
    <source>
        <dbReference type="Pfam" id="PF01636"/>
    </source>
</evidence>
<dbReference type="Pfam" id="PF01636">
    <property type="entry name" value="APH"/>
    <property type="match status" value="1"/>
</dbReference>
<sequence>MDVPGLLRTRWGVEVDAVEPLDLGMNSLTWRIRSGGRAFVAKAVGLSDGAFGAGLELARRLDAGGLITGAPVPSLGGRLVERVGEQQLAVLRYVDGTPLAGGPEDQSEIGATLARVHELAPAPAGDLVRWLEVVTQFDDHLDLEPWIRPAVQAGLDDVVHLTSRRPLTWASLHGDPAPEAFLRQADGTVALIDWGAAMVGPVLYDVASAVMYAGAPEHVVAAYLAGAGPGRAAEVAEGLHTFRRLRWCVQAAYFAWRCTMDVRTGAPDPGANATGLEDARRALATADAGSALE</sequence>
<dbReference type="HOGENOM" id="CLU_948865_0_0_11"/>
<dbReference type="SUPFAM" id="SSF56112">
    <property type="entry name" value="Protein kinase-like (PK-like)"/>
    <property type="match status" value="1"/>
</dbReference>